<dbReference type="Gene3D" id="3.50.50.60">
    <property type="entry name" value="FAD/NAD(P)-binding domain"/>
    <property type="match status" value="1"/>
</dbReference>
<dbReference type="Pfam" id="PF05199">
    <property type="entry name" value="GMC_oxred_C"/>
    <property type="match status" value="1"/>
</dbReference>
<dbReference type="Proteomes" id="UP000250043">
    <property type="component" value="Unassembled WGS sequence"/>
</dbReference>
<dbReference type="GO" id="GO:0050660">
    <property type="term" value="F:flavin adenine dinucleotide binding"/>
    <property type="evidence" value="ECO:0007669"/>
    <property type="project" value="InterPro"/>
</dbReference>
<feature type="active site" description="Proton acceptor" evidence="7">
    <location>
        <position position="578"/>
    </location>
</feature>
<dbReference type="PROSITE" id="PS00624">
    <property type="entry name" value="GMC_OXRED_2"/>
    <property type="match status" value="1"/>
</dbReference>
<evidence type="ECO:0000256" key="3">
    <source>
        <dbReference type="ARBA" id="ARBA00022630"/>
    </source>
</evidence>
<dbReference type="InterPro" id="IPR000172">
    <property type="entry name" value="GMC_OxRdtase_N"/>
</dbReference>
<dbReference type="PANTHER" id="PTHR11552:SF201">
    <property type="entry name" value="GLUCOSE-METHANOL-CHOLINE OXIDOREDUCTASE N-TERMINAL DOMAIN-CONTAINING PROTEIN"/>
    <property type="match status" value="1"/>
</dbReference>
<dbReference type="PIRSF" id="PIRSF000137">
    <property type="entry name" value="Alcohol_oxidase"/>
    <property type="match status" value="1"/>
</dbReference>
<feature type="domain" description="Glucose-methanol-choline oxidoreductase N-terminal" evidence="10">
    <location>
        <begin position="91"/>
        <end position="114"/>
    </location>
</feature>
<keyword evidence="13" id="KW-1185">Reference proteome</keyword>
<comment type="cofactor">
    <cofactor evidence="1 8">
        <name>FAD</name>
        <dbReference type="ChEBI" id="CHEBI:57692"/>
    </cofactor>
</comment>
<dbReference type="GO" id="GO:0016614">
    <property type="term" value="F:oxidoreductase activity, acting on CH-OH group of donors"/>
    <property type="evidence" value="ECO:0007669"/>
    <property type="project" value="InterPro"/>
</dbReference>
<dbReference type="AlphaFoldDB" id="A0A8E2J4N7"/>
<evidence type="ECO:0000256" key="4">
    <source>
        <dbReference type="ARBA" id="ARBA00022729"/>
    </source>
</evidence>
<comment type="similarity">
    <text evidence="2 9">Belongs to the GMC oxidoreductase family.</text>
</comment>
<feature type="active site" description="Proton donor" evidence="7">
    <location>
        <position position="535"/>
    </location>
</feature>
<keyword evidence="5 8" id="KW-0274">FAD</keyword>
<evidence type="ECO:0000256" key="6">
    <source>
        <dbReference type="ARBA" id="ARBA00023002"/>
    </source>
</evidence>
<evidence type="ECO:0000259" key="11">
    <source>
        <dbReference type="PROSITE" id="PS00624"/>
    </source>
</evidence>
<dbReference type="PROSITE" id="PS00623">
    <property type="entry name" value="GMC_OXRED_1"/>
    <property type="match status" value="1"/>
</dbReference>
<evidence type="ECO:0000256" key="8">
    <source>
        <dbReference type="PIRSR" id="PIRSR000137-2"/>
    </source>
</evidence>
<feature type="domain" description="Glucose-methanol-choline oxidoreductase N-terminal" evidence="11">
    <location>
        <begin position="282"/>
        <end position="296"/>
    </location>
</feature>
<keyword evidence="3 9" id="KW-0285">Flavoprotein</keyword>
<evidence type="ECO:0000256" key="7">
    <source>
        <dbReference type="PIRSR" id="PIRSR000137-1"/>
    </source>
</evidence>
<reference evidence="12 13" key="1">
    <citation type="submission" date="2016-07" db="EMBL/GenBank/DDBJ databases">
        <title>Draft genome of the white-rot fungus Obba rivulosa 3A-2.</title>
        <authorList>
            <consortium name="DOE Joint Genome Institute"/>
            <person name="Miettinen O."/>
            <person name="Riley R."/>
            <person name="Acob R."/>
            <person name="Barry K."/>
            <person name="Cullen D."/>
            <person name="De Vries R."/>
            <person name="Hainaut M."/>
            <person name="Hatakka A."/>
            <person name="Henrissat B."/>
            <person name="Hilden K."/>
            <person name="Kuo R."/>
            <person name="Labutti K."/>
            <person name="Lipzen A."/>
            <person name="Makela M.R."/>
            <person name="Sandor L."/>
            <person name="Spatafora J.W."/>
            <person name="Grigoriev I.V."/>
            <person name="Hibbett D.S."/>
        </authorList>
    </citation>
    <scope>NUCLEOTIDE SEQUENCE [LARGE SCALE GENOMIC DNA]</scope>
    <source>
        <strain evidence="12 13">3A-2</strain>
    </source>
</reference>
<evidence type="ECO:0000259" key="10">
    <source>
        <dbReference type="PROSITE" id="PS00623"/>
    </source>
</evidence>
<evidence type="ECO:0000313" key="12">
    <source>
        <dbReference type="EMBL" id="OCH94550.1"/>
    </source>
</evidence>
<dbReference type="Gene3D" id="3.30.560.10">
    <property type="entry name" value="Glucose Oxidase, domain 3"/>
    <property type="match status" value="1"/>
</dbReference>
<evidence type="ECO:0000313" key="13">
    <source>
        <dbReference type="Proteomes" id="UP000250043"/>
    </source>
</evidence>
<evidence type="ECO:0000256" key="9">
    <source>
        <dbReference type="RuleBase" id="RU003968"/>
    </source>
</evidence>
<dbReference type="Pfam" id="PF00732">
    <property type="entry name" value="GMC_oxred_N"/>
    <property type="match status" value="1"/>
</dbReference>
<proteinExistence type="inferred from homology"/>
<gene>
    <name evidence="12" type="ORF">OBBRIDRAFT_789242</name>
</gene>
<dbReference type="EMBL" id="KV722343">
    <property type="protein sequence ID" value="OCH94550.1"/>
    <property type="molecule type" value="Genomic_DNA"/>
</dbReference>
<accession>A0A8E2J4N7</accession>
<dbReference type="OrthoDB" id="269227at2759"/>
<keyword evidence="4" id="KW-0732">Signal</keyword>
<evidence type="ECO:0000256" key="1">
    <source>
        <dbReference type="ARBA" id="ARBA00001974"/>
    </source>
</evidence>
<feature type="binding site" evidence="8">
    <location>
        <position position="242"/>
    </location>
    <ligand>
        <name>FAD</name>
        <dbReference type="ChEBI" id="CHEBI:57692"/>
    </ligand>
</feature>
<name>A0A8E2J4N7_9APHY</name>
<evidence type="ECO:0000256" key="2">
    <source>
        <dbReference type="ARBA" id="ARBA00010790"/>
    </source>
</evidence>
<evidence type="ECO:0000256" key="5">
    <source>
        <dbReference type="ARBA" id="ARBA00022827"/>
    </source>
</evidence>
<organism evidence="12 13">
    <name type="scientific">Obba rivulosa</name>
    <dbReference type="NCBI Taxonomy" id="1052685"/>
    <lineage>
        <taxon>Eukaryota</taxon>
        <taxon>Fungi</taxon>
        <taxon>Dikarya</taxon>
        <taxon>Basidiomycota</taxon>
        <taxon>Agaricomycotina</taxon>
        <taxon>Agaricomycetes</taxon>
        <taxon>Polyporales</taxon>
        <taxon>Gelatoporiaceae</taxon>
        <taxon>Obba</taxon>
    </lineage>
</organism>
<feature type="binding site" evidence="8">
    <location>
        <begin position="534"/>
        <end position="535"/>
    </location>
    <ligand>
        <name>FAD</name>
        <dbReference type="ChEBI" id="CHEBI:57692"/>
    </ligand>
</feature>
<keyword evidence="6" id="KW-0560">Oxidoreductase</keyword>
<protein>
    <submittedName>
        <fullName evidence="12">Alcohol oxidase</fullName>
    </submittedName>
</protein>
<dbReference type="InterPro" id="IPR007867">
    <property type="entry name" value="GMC_OxRtase_C"/>
</dbReference>
<dbReference type="PANTHER" id="PTHR11552">
    <property type="entry name" value="GLUCOSE-METHANOL-CHOLINE GMC OXIDOREDUCTASE"/>
    <property type="match status" value="1"/>
</dbReference>
<dbReference type="InterPro" id="IPR012132">
    <property type="entry name" value="GMC_OxRdtase"/>
</dbReference>
<dbReference type="SUPFAM" id="SSF54373">
    <property type="entry name" value="FAD-linked reductases, C-terminal domain"/>
    <property type="match status" value="1"/>
</dbReference>
<dbReference type="InterPro" id="IPR036188">
    <property type="entry name" value="FAD/NAD-bd_sf"/>
</dbReference>
<sequence>MLVGLTDVANQSFDYIICGGGTAGLTLAARLTEDPHISVLVLEAGQANLDDAVILRTGSYGVHFGNSMYCWPFQTVKQKGLLDLESSWLRGKGLGGSSGINFLIWTKPPANEINDWEELGNPGWNWQNFQRYVSRVEGFVPPPAETQRKFGIKLDHWTLGREGPLKISYPGLINAGERTVQETLSNLGIEPAPLPMDGNPNGYFFAPNTIDPRTHTRSYATTAFYVPNKNRPNLTVLVSAIVSRIVTEHLSGGKLTATGVEFYHDEKPYVVHAKKEVIVTAGALKSPQILELSGIGNRDILEKIGIVPKVDLPGVGKNAQEHIICTMNFELRDDVDFETLDPMRDPEEAKKNIELLAQGQGLLTLGMTGIAFIPLRKVTARADEIIAQAKEKILRNADKYPPGLLEQYKIQLERLDNDAPLCEIISLPGALPSPNPPEPGKKYITLFAALNEVFSRGTIHSTSGDPMKEPEFDPHYFEEEVDEEIYFELVKFVRKVAQTAPLKDMIVAERNPGPECKTDEDLLKWAKTFLSTTWHTASSCSMLPKAKGGVVDHELKVYGTENIRVVDLSIAPLHFDAHTQATTYAIAEQAAAIITGKFPHA</sequence>
<dbReference type="SUPFAM" id="SSF51905">
    <property type="entry name" value="FAD/NAD(P)-binding domain"/>
    <property type="match status" value="1"/>
</dbReference>